<dbReference type="Proteomes" id="UP001318682">
    <property type="component" value="Plasmid pROLI81"/>
</dbReference>
<name>A0ABZ2C293_9RHOB</name>
<evidence type="ECO:0000313" key="2">
    <source>
        <dbReference type="EMBL" id="WVX51686.1"/>
    </source>
</evidence>
<gene>
    <name evidence="2" type="ORF">ROLI_047880</name>
</gene>
<evidence type="ECO:0000313" key="3">
    <source>
        <dbReference type="Proteomes" id="UP001318682"/>
    </source>
</evidence>
<feature type="transmembrane region" description="Helical" evidence="1">
    <location>
        <begin position="46"/>
        <end position="65"/>
    </location>
</feature>
<protein>
    <submittedName>
        <fullName evidence="2">Uncharacterized protein</fullName>
    </submittedName>
</protein>
<sequence>MTTSFDEIVNFISEPYIMIIALCCLAFDRIKLAGVTLLDNTLEQDFGLAAVVFSVLTAAMSAFYWSADLLVVAGLAAWFAVTKFFSLSVSIIQTLWVTTGYGPSPDTFDFLSQILTEALPEFLGSLLDLLLFAFGWILVILKGHGLVLGR</sequence>
<keyword evidence="1" id="KW-1133">Transmembrane helix</keyword>
<organism evidence="2 3">
    <name type="scientific">Roseobacter fucihabitans</name>
    <dbReference type="NCBI Taxonomy" id="1537242"/>
    <lineage>
        <taxon>Bacteria</taxon>
        <taxon>Pseudomonadati</taxon>
        <taxon>Pseudomonadota</taxon>
        <taxon>Alphaproteobacteria</taxon>
        <taxon>Rhodobacterales</taxon>
        <taxon>Roseobacteraceae</taxon>
        <taxon>Roseobacter</taxon>
    </lineage>
</organism>
<keyword evidence="1" id="KW-0812">Transmembrane</keyword>
<geneLocation type="plasmid" evidence="2 3">
    <name>pROLI81</name>
</geneLocation>
<dbReference type="EMBL" id="CP143426">
    <property type="protein sequence ID" value="WVX51686.1"/>
    <property type="molecule type" value="Genomic_DNA"/>
</dbReference>
<keyword evidence="1" id="KW-0472">Membrane</keyword>
<reference evidence="2 3" key="2">
    <citation type="submission" date="2024-01" db="EMBL/GenBank/DDBJ databases">
        <title>Roseobacter fucihabitans sp. nov., isolated from the brown alga Fucus spiralis.</title>
        <authorList>
            <person name="Hahnke S."/>
            <person name="Berger M."/>
            <person name="Schlingloff A."/>
            <person name="Athale I."/>
            <person name="Neumann-Schaal M."/>
            <person name="Adenaya A."/>
            <person name="Poehlein A."/>
            <person name="Daniel R."/>
            <person name="Pertersen J."/>
            <person name="Brinkhoff T."/>
        </authorList>
    </citation>
    <scope>NUCLEOTIDE SEQUENCE [LARGE SCALE GENOMIC DNA]</scope>
    <source>
        <strain evidence="2 3">B14</strain>
        <plasmid evidence="2 3">pROLI81</plasmid>
    </source>
</reference>
<feature type="transmembrane region" description="Helical" evidence="1">
    <location>
        <begin position="122"/>
        <end position="141"/>
    </location>
</feature>
<keyword evidence="2" id="KW-0614">Plasmid</keyword>
<evidence type="ECO:0000256" key="1">
    <source>
        <dbReference type="SAM" id="Phobius"/>
    </source>
</evidence>
<reference evidence="2 3" key="1">
    <citation type="submission" date="2015-07" db="EMBL/GenBank/DDBJ databases">
        <authorList>
            <person name="Voget S."/>
            <person name="Dogs M."/>
            <person name="Brinkhoff T.H."/>
            <person name="Daniel R."/>
        </authorList>
    </citation>
    <scope>NUCLEOTIDE SEQUENCE [LARGE SCALE GENOMIC DNA]</scope>
    <source>
        <strain evidence="2 3">B14</strain>
        <plasmid evidence="2 3">pROLI81</plasmid>
    </source>
</reference>
<keyword evidence="3" id="KW-1185">Reference proteome</keyword>
<proteinExistence type="predicted"/>
<accession>A0ABZ2C293</accession>
<feature type="transmembrane region" description="Helical" evidence="1">
    <location>
        <begin position="77"/>
        <end position="102"/>
    </location>
</feature>